<evidence type="ECO:0000313" key="2">
    <source>
        <dbReference type="Proteomes" id="UP000502756"/>
    </source>
</evidence>
<gene>
    <name evidence="1" type="ORF">HNV11_15160</name>
</gene>
<keyword evidence="2" id="KW-1185">Reference proteome</keyword>
<dbReference type="Proteomes" id="UP000502756">
    <property type="component" value="Chromosome"/>
</dbReference>
<accession>A0A6M5YBB1</accession>
<evidence type="ECO:0000313" key="1">
    <source>
        <dbReference type="EMBL" id="QJW90626.1"/>
    </source>
</evidence>
<dbReference type="RefSeq" id="WP_171740470.1">
    <property type="nucleotide sequence ID" value="NZ_CP053435.1"/>
</dbReference>
<dbReference type="AlphaFoldDB" id="A0A6M5YBB1"/>
<reference evidence="1 2" key="1">
    <citation type="submission" date="2020-05" db="EMBL/GenBank/DDBJ databases">
        <title>Genome sequencing of Spirosoma sp. TS118.</title>
        <authorList>
            <person name="Lee J.-H."/>
            <person name="Jeong S."/>
            <person name="Zhao L."/>
            <person name="Jung J.-H."/>
            <person name="Kim M.-K."/>
            <person name="Lim S."/>
        </authorList>
    </citation>
    <scope>NUCLEOTIDE SEQUENCE [LARGE SCALE GENOMIC DNA]</scope>
    <source>
        <strain evidence="1 2">TS118</strain>
    </source>
</reference>
<name>A0A6M5YBB1_9BACT</name>
<proteinExistence type="predicted"/>
<organism evidence="1 2">
    <name type="scientific">Spirosoma taeanense</name>
    <dbReference type="NCBI Taxonomy" id="2735870"/>
    <lineage>
        <taxon>Bacteria</taxon>
        <taxon>Pseudomonadati</taxon>
        <taxon>Bacteroidota</taxon>
        <taxon>Cytophagia</taxon>
        <taxon>Cytophagales</taxon>
        <taxon>Cytophagaceae</taxon>
        <taxon>Spirosoma</taxon>
    </lineage>
</organism>
<sequence>MSIELSTATETAPIEILDFQITTRQSAGSLLLSLCFLCRKDRQDNQLKLPPLSWFDASQIQQFSQQLAAAQHPETVEIDLIDAGVRLTGSVRRIAGHWNNGRTIRIEPLPSALKSFAPFTIQASNSDLKSYAGKLYSRLWEVFTRG</sequence>
<protein>
    <submittedName>
        <fullName evidence="1">Uncharacterized protein</fullName>
    </submittedName>
</protein>
<dbReference type="KEGG" id="stae:HNV11_15160"/>
<dbReference type="EMBL" id="CP053435">
    <property type="protein sequence ID" value="QJW90626.1"/>
    <property type="molecule type" value="Genomic_DNA"/>
</dbReference>